<proteinExistence type="predicted"/>
<name>A0A6J8DDU5_MYTCO</name>
<feature type="transmembrane region" description="Helical" evidence="2">
    <location>
        <begin position="111"/>
        <end position="132"/>
    </location>
</feature>
<dbReference type="OrthoDB" id="6104566at2759"/>
<keyword evidence="2" id="KW-0472">Membrane</keyword>
<keyword evidence="2" id="KW-0812">Transmembrane</keyword>
<organism evidence="3 4">
    <name type="scientific">Mytilus coruscus</name>
    <name type="common">Sea mussel</name>
    <dbReference type="NCBI Taxonomy" id="42192"/>
    <lineage>
        <taxon>Eukaryota</taxon>
        <taxon>Metazoa</taxon>
        <taxon>Spiralia</taxon>
        <taxon>Lophotrochozoa</taxon>
        <taxon>Mollusca</taxon>
        <taxon>Bivalvia</taxon>
        <taxon>Autobranchia</taxon>
        <taxon>Pteriomorphia</taxon>
        <taxon>Mytilida</taxon>
        <taxon>Mytiloidea</taxon>
        <taxon>Mytilidae</taxon>
        <taxon>Mytilinae</taxon>
        <taxon>Mytilus</taxon>
    </lineage>
</organism>
<keyword evidence="4" id="KW-1185">Reference proteome</keyword>
<evidence type="ECO:0000313" key="3">
    <source>
        <dbReference type="EMBL" id="CAC5406119.1"/>
    </source>
</evidence>
<dbReference type="AlphaFoldDB" id="A0A6J8DDU5"/>
<dbReference type="EMBL" id="CACVKT020007174">
    <property type="protein sequence ID" value="CAC5406119.1"/>
    <property type="molecule type" value="Genomic_DNA"/>
</dbReference>
<keyword evidence="2" id="KW-1133">Transmembrane helix</keyword>
<accession>A0A6J8DDU5</accession>
<sequence>MFRELLKCLISGKTVSNASYIKKKNTKTEKDLELKLAKLRENYDTDPSELINTEISILEDELIQHREKKSNRLLPLISKYWLGIPNTISGYTPFILNKNDIKMTSRVKETLHATFVLFIIPMIFTDGVYVQYTINGDRRLCLPYLNCEPGHEIQPCAVDYTEDICTLCTNGLVQPDLISSSPNGNQNETKCFAPIKKCDANEIKYSRSEQTAFCDALVGCECDTTKCYYGDPCLCDDKQTECEIGEYLNKTGGCENCTEGTEKAEKGCGPCRRTTYISNRESNGVPEVKISTKRTETQSAKLSLSLSTSSQSPIVHHLRKHIDESDNTTMIIIVAVLSVAVVTLFIVVVCIWRTREQVMCRFNICLNHSHRDPIVPLQEQIPLNQAENGDAQEVVDNKTTEGGKPTATPTDNGNAEIYRDQSTSNQCKFEKENLNTSANDKCHTNNSVSRSSNLPYVDSWSCKYTTMHNECNIGMTDRSLASGNQVSFMTEDMSSAIETYPFKLKHHSSSSLDDRDSQRGEKVLLVRDKLYIDGDLFKPHTEGAGNEKLHDAFALSIIQRRNIPLQNERSTNQSESSELKCFSRGQTNFSSGYYSYNDHTGLKLHN</sequence>
<dbReference type="Proteomes" id="UP000507470">
    <property type="component" value="Unassembled WGS sequence"/>
</dbReference>
<feature type="region of interest" description="Disordered" evidence="1">
    <location>
        <begin position="395"/>
        <end position="423"/>
    </location>
</feature>
<feature type="transmembrane region" description="Helical" evidence="2">
    <location>
        <begin position="330"/>
        <end position="352"/>
    </location>
</feature>
<gene>
    <name evidence="3" type="ORF">MCOR_39730</name>
</gene>
<evidence type="ECO:0000256" key="2">
    <source>
        <dbReference type="SAM" id="Phobius"/>
    </source>
</evidence>
<evidence type="ECO:0000256" key="1">
    <source>
        <dbReference type="SAM" id="MobiDB-lite"/>
    </source>
</evidence>
<reference evidence="3 4" key="1">
    <citation type="submission" date="2020-06" db="EMBL/GenBank/DDBJ databases">
        <authorList>
            <person name="Li R."/>
            <person name="Bekaert M."/>
        </authorList>
    </citation>
    <scope>NUCLEOTIDE SEQUENCE [LARGE SCALE GENOMIC DNA]</scope>
    <source>
        <strain evidence="4">wild</strain>
    </source>
</reference>
<evidence type="ECO:0000313" key="4">
    <source>
        <dbReference type="Proteomes" id="UP000507470"/>
    </source>
</evidence>
<protein>
    <submittedName>
        <fullName evidence="3">Uncharacterized protein</fullName>
    </submittedName>
</protein>